<evidence type="ECO:0000313" key="2">
    <source>
        <dbReference type="Proteomes" id="UP001610563"/>
    </source>
</evidence>
<dbReference type="PRINTS" id="PR01210">
    <property type="entry name" value="GGTRANSPTASE"/>
</dbReference>
<sequence>MPLNSRAVYSRQNPDFAPFASRRSTVHSSKGIVTCTQPLAAAAGQKILNAGGNAADAAVAVAAALNVTEPSSTGIGGDCFALYYDAETKKIHALNGSGRYPANVTLEKIRADLKAGPDDVGGIPMHSVLAVTVPGAAAGWVDTVEKYGSGKISLEQILAPAIELAEEGFPVSELSGYFWHESESLLRKASPNFREILKKDAKAVGGARPPLAGEIMKNPNMAQTFRALAAEGKKGFYEGRVAEEIVKVIQDLGGYMTLEDLKYHAETGTQETEAISLKFSGQDITDKQQAGTDGDEPNQGVEIWEHPPNGQGIVALMALGILQELEKTGKIPSFKEEQHNSAEYLHAIIESLRIAFADASWWVTDPDVENVPTKDLLSPAYLAERAKLFDPTKASDILGHGSPAHNHCDTVYFAVTDKFGNGISFINSNYAGFGSGIIPRGCGFTLQNRGANFSLAADHPNVLAPHKRPYHTIIPAMITNVSDGSLHSVYGVMGGFMQPQGHVQVLLNMLSFNYHPQAALDAPRICIAAGNAELGKALDRTVYVEEGVSEGAVEGLRRLGHKVKVLTGWERGMFGRGQIIRVHYDEGKLVYSAGSDLRGDGIAIPVV</sequence>
<gene>
    <name evidence="1" type="ORF">BJX66DRAFT_44527</name>
</gene>
<dbReference type="InterPro" id="IPR043138">
    <property type="entry name" value="GGT_lsub"/>
</dbReference>
<organism evidence="1 2">
    <name type="scientific">Aspergillus keveii</name>
    <dbReference type="NCBI Taxonomy" id="714993"/>
    <lineage>
        <taxon>Eukaryota</taxon>
        <taxon>Fungi</taxon>
        <taxon>Dikarya</taxon>
        <taxon>Ascomycota</taxon>
        <taxon>Pezizomycotina</taxon>
        <taxon>Eurotiomycetes</taxon>
        <taxon>Eurotiomycetidae</taxon>
        <taxon>Eurotiales</taxon>
        <taxon>Aspergillaceae</taxon>
        <taxon>Aspergillus</taxon>
        <taxon>Aspergillus subgen. Nidulantes</taxon>
    </lineage>
</organism>
<dbReference type="InterPro" id="IPR029055">
    <property type="entry name" value="Ntn_hydrolases_N"/>
</dbReference>
<dbReference type="Pfam" id="PF01019">
    <property type="entry name" value="G_glu_transpept"/>
    <property type="match status" value="1"/>
</dbReference>
<dbReference type="Gene3D" id="3.60.20.40">
    <property type="match status" value="1"/>
</dbReference>
<dbReference type="Proteomes" id="UP001610563">
    <property type="component" value="Unassembled WGS sequence"/>
</dbReference>
<dbReference type="InterPro" id="IPR052896">
    <property type="entry name" value="GGT-like_enzyme"/>
</dbReference>
<dbReference type="EMBL" id="JBFTWV010000013">
    <property type="protein sequence ID" value="KAL2798338.1"/>
    <property type="molecule type" value="Genomic_DNA"/>
</dbReference>
<keyword evidence="2" id="KW-1185">Reference proteome</keyword>
<accession>A0ABR4GGZ1</accession>
<protein>
    <submittedName>
        <fullName evidence="1">Nucleophile aminohydrolase</fullName>
    </submittedName>
</protein>
<dbReference type="InterPro" id="IPR043137">
    <property type="entry name" value="GGT_ssub_C"/>
</dbReference>
<name>A0ABR4GGZ1_9EURO</name>
<proteinExistence type="predicted"/>
<dbReference type="PANTHER" id="PTHR43881:SF1">
    <property type="entry name" value="GAMMA-GLUTAMYLTRANSPEPTIDASE (AFU_ORTHOLOGUE AFUA_4G13580)"/>
    <property type="match status" value="1"/>
</dbReference>
<dbReference type="SUPFAM" id="SSF56235">
    <property type="entry name" value="N-terminal nucleophile aminohydrolases (Ntn hydrolases)"/>
    <property type="match status" value="1"/>
</dbReference>
<evidence type="ECO:0000313" key="1">
    <source>
        <dbReference type="EMBL" id="KAL2798338.1"/>
    </source>
</evidence>
<reference evidence="1 2" key="1">
    <citation type="submission" date="2024-07" db="EMBL/GenBank/DDBJ databases">
        <title>Section-level genome sequencing and comparative genomics of Aspergillus sections Usti and Cavernicolus.</title>
        <authorList>
            <consortium name="Lawrence Berkeley National Laboratory"/>
            <person name="Nybo J.L."/>
            <person name="Vesth T.C."/>
            <person name="Theobald S."/>
            <person name="Frisvad J.C."/>
            <person name="Larsen T.O."/>
            <person name="Kjaerboelling I."/>
            <person name="Rothschild-Mancinelli K."/>
            <person name="Lyhne E.K."/>
            <person name="Kogle M.E."/>
            <person name="Barry K."/>
            <person name="Clum A."/>
            <person name="Na H."/>
            <person name="Ledsgaard L."/>
            <person name="Lin J."/>
            <person name="Lipzen A."/>
            <person name="Kuo A."/>
            <person name="Riley R."/>
            <person name="Mondo S."/>
            <person name="Labutti K."/>
            <person name="Haridas S."/>
            <person name="Pangalinan J."/>
            <person name="Salamov A.A."/>
            <person name="Simmons B.A."/>
            <person name="Magnuson J.K."/>
            <person name="Chen J."/>
            <person name="Drula E."/>
            <person name="Henrissat B."/>
            <person name="Wiebenga A."/>
            <person name="Lubbers R.J."/>
            <person name="Gomes A.C."/>
            <person name="Makela M.R."/>
            <person name="Stajich J."/>
            <person name="Grigoriev I.V."/>
            <person name="Mortensen U.H."/>
            <person name="De Vries R.P."/>
            <person name="Baker S.E."/>
            <person name="Andersen M.R."/>
        </authorList>
    </citation>
    <scope>NUCLEOTIDE SEQUENCE [LARGE SCALE GENOMIC DNA]</scope>
    <source>
        <strain evidence="1 2">CBS 209.92</strain>
    </source>
</reference>
<dbReference type="PANTHER" id="PTHR43881">
    <property type="entry name" value="GAMMA-GLUTAMYLTRANSPEPTIDASE (AFU_ORTHOLOGUE AFUA_4G13580)"/>
    <property type="match status" value="1"/>
</dbReference>
<dbReference type="Gene3D" id="1.10.246.130">
    <property type="match status" value="1"/>
</dbReference>
<comment type="caution">
    <text evidence="1">The sequence shown here is derived from an EMBL/GenBank/DDBJ whole genome shotgun (WGS) entry which is preliminary data.</text>
</comment>